<organism evidence="2 3">
    <name type="scientific">Trichogramma brassicae</name>
    <dbReference type="NCBI Taxonomy" id="86971"/>
    <lineage>
        <taxon>Eukaryota</taxon>
        <taxon>Metazoa</taxon>
        <taxon>Ecdysozoa</taxon>
        <taxon>Arthropoda</taxon>
        <taxon>Hexapoda</taxon>
        <taxon>Insecta</taxon>
        <taxon>Pterygota</taxon>
        <taxon>Neoptera</taxon>
        <taxon>Endopterygota</taxon>
        <taxon>Hymenoptera</taxon>
        <taxon>Apocrita</taxon>
        <taxon>Proctotrupomorpha</taxon>
        <taxon>Chalcidoidea</taxon>
        <taxon>Trichogrammatidae</taxon>
        <taxon>Trichogramma</taxon>
    </lineage>
</organism>
<evidence type="ECO:0000313" key="2">
    <source>
        <dbReference type="EMBL" id="CAB0041803.1"/>
    </source>
</evidence>
<keyword evidence="3" id="KW-1185">Reference proteome</keyword>
<dbReference type="AlphaFoldDB" id="A0A6H5IYI2"/>
<dbReference type="InterPro" id="IPR040676">
    <property type="entry name" value="DUF5641"/>
</dbReference>
<dbReference type="EMBL" id="CADCXV010001130">
    <property type="protein sequence ID" value="CAB0041803.1"/>
    <property type="molecule type" value="Genomic_DNA"/>
</dbReference>
<dbReference type="GO" id="GO:0003676">
    <property type="term" value="F:nucleic acid binding"/>
    <property type="evidence" value="ECO:0007669"/>
    <property type="project" value="InterPro"/>
</dbReference>
<evidence type="ECO:0000259" key="1">
    <source>
        <dbReference type="Pfam" id="PF18701"/>
    </source>
</evidence>
<accession>A0A6H5IYI2</accession>
<dbReference type="Proteomes" id="UP000479190">
    <property type="component" value="Unassembled WGS sequence"/>
</dbReference>
<evidence type="ECO:0000313" key="3">
    <source>
        <dbReference type="Proteomes" id="UP000479190"/>
    </source>
</evidence>
<protein>
    <recommendedName>
        <fullName evidence="1">DUF5641 domain-containing protein</fullName>
    </recommendedName>
</protein>
<sequence>MFQEASSFHSTVAARLVMQSTDWKFIPLLAPHFGGLWEAAVKSFKFHLRRMIGDTALTFEELSTLAAKVEACLNSRPLCRISLQPEDLVALTLAHFLTGTDYLSIPEKYNVSDKQSYRDRWQLLSHMRDAFWNRWRKEVIHQLHLRNKWFQPQENLEKGDLVIIKDDLSPLARWPIGVITNSSLGVDGRVRVVTVRTATSTFV</sequence>
<feature type="domain" description="DUF5641" evidence="1">
    <location>
        <begin position="119"/>
        <end position="202"/>
    </location>
</feature>
<dbReference type="InterPro" id="IPR036397">
    <property type="entry name" value="RNaseH_sf"/>
</dbReference>
<reference evidence="2 3" key="1">
    <citation type="submission" date="2020-02" db="EMBL/GenBank/DDBJ databases">
        <authorList>
            <person name="Ferguson B K."/>
        </authorList>
    </citation>
    <scope>NUCLEOTIDE SEQUENCE [LARGE SCALE GENOMIC DNA]</scope>
</reference>
<dbReference type="OrthoDB" id="5984724at2759"/>
<gene>
    <name evidence="2" type="ORF">TBRA_LOCUS13455</name>
</gene>
<dbReference type="Pfam" id="PF18701">
    <property type="entry name" value="DUF5641"/>
    <property type="match status" value="1"/>
</dbReference>
<dbReference type="PANTHER" id="PTHR47331:SF2">
    <property type="match status" value="1"/>
</dbReference>
<dbReference type="Gene3D" id="3.30.420.10">
    <property type="entry name" value="Ribonuclease H-like superfamily/Ribonuclease H"/>
    <property type="match status" value="1"/>
</dbReference>
<name>A0A6H5IYI2_9HYME</name>
<proteinExistence type="predicted"/>
<dbReference type="PANTHER" id="PTHR47331">
    <property type="entry name" value="PHD-TYPE DOMAIN-CONTAINING PROTEIN"/>
    <property type="match status" value="1"/>
</dbReference>